<dbReference type="InterPro" id="IPR002781">
    <property type="entry name" value="TM_pro_TauE-like"/>
</dbReference>
<feature type="transmembrane region" description="Helical" evidence="8">
    <location>
        <begin position="71"/>
        <end position="90"/>
    </location>
</feature>
<feature type="transmembrane region" description="Helical" evidence="8">
    <location>
        <begin position="96"/>
        <end position="115"/>
    </location>
</feature>
<feature type="transmembrane region" description="Helical" evidence="8">
    <location>
        <begin position="196"/>
        <end position="214"/>
    </location>
</feature>
<keyword evidence="6 8" id="KW-1133">Transmembrane helix</keyword>
<organism evidence="9 10">
    <name type="scientific">Ginsengibacter hankyongi</name>
    <dbReference type="NCBI Taxonomy" id="2607284"/>
    <lineage>
        <taxon>Bacteria</taxon>
        <taxon>Pseudomonadati</taxon>
        <taxon>Bacteroidota</taxon>
        <taxon>Chitinophagia</taxon>
        <taxon>Chitinophagales</taxon>
        <taxon>Chitinophagaceae</taxon>
        <taxon>Ginsengibacter</taxon>
    </lineage>
</organism>
<feature type="transmembrane region" description="Helical" evidence="8">
    <location>
        <begin position="166"/>
        <end position="184"/>
    </location>
</feature>
<feature type="transmembrane region" description="Helical" evidence="8">
    <location>
        <begin position="226"/>
        <end position="243"/>
    </location>
</feature>
<evidence type="ECO:0000256" key="2">
    <source>
        <dbReference type="ARBA" id="ARBA00009142"/>
    </source>
</evidence>
<dbReference type="PANTHER" id="PTHR30269">
    <property type="entry name" value="TRANSMEMBRANE PROTEIN YFCA"/>
    <property type="match status" value="1"/>
</dbReference>
<dbReference type="InterPro" id="IPR052017">
    <property type="entry name" value="TSUP"/>
</dbReference>
<evidence type="ECO:0000256" key="5">
    <source>
        <dbReference type="ARBA" id="ARBA00022692"/>
    </source>
</evidence>
<evidence type="ECO:0000256" key="1">
    <source>
        <dbReference type="ARBA" id="ARBA00004651"/>
    </source>
</evidence>
<dbReference type="GO" id="GO:0005886">
    <property type="term" value="C:plasma membrane"/>
    <property type="evidence" value="ECO:0007669"/>
    <property type="project" value="UniProtKB-SubCell"/>
</dbReference>
<keyword evidence="7 8" id="KW-0472">Membrane</keyword>
<dbReference type="RefSeq" id="WP_150415532.1">
    <property type="nucleotide sequence ID" value="NZ_VYQF01000004.1"/>
</dbReference>
<keyword evidence="10" id="KW-1185">Reference proteome</keyword>
<protein>
    <recommendedName>
        <fullName evidence="8">Probable membrane transporter protein</fullName>
    </recommendedName>
</protein>
<reference evidence="9 10" key="1">
    <citation type="submission" date="2019-09" db="EMBL/GenBank/DDBJ databases">
        <title>Draft genome sequence of Ginsengibacter sp. BR5-29.</title>
        <authorList>
            <person name="Im W.-T."/>
        </authorList>
    </citation>
    <scope>NUCLEOTIDE SEQUENCE [LARGE SCALE GENOMIC DNA]</scope>
    <source>
        <strain evidence="9 10">BR5-29</strain>
    </source>
</reference>
<keyword evidence="5 8" id="KW-0812">Transmembrane</keyword>
<proteinExistence type="inferred from homology"/>
<comment type="caution">
    <text evidence="9">The sequence shown here is derived from an EMBL/GenBank/DDBJ whole genome shotgun (WGS) entry which is preliminary data.</text>
</comment>
<dbReference type="Proteomes" id="UP000326903">
    <property type="component" value="Unassembled WGS sequence"/>
</dbReference>
<dbReference type="AlphaFoldDB" id="A0A5J5IDV4"/>
<sequence length="253" mass="28168">MTLTIILILAISFIASLVRSTLGFGESLFAVPLFLFFLPVEVAVPLSVMLSITIALVIVIQDHSSIHFKSAKWLIVYAVPGIPIGLFILIYGNETFVKTGLGFLIIIYSLFSLFGKSTFTLKQDNKLWLFICGFLSGILGGAYGLNGPPLVVYGNLRKWTAKHFRATLQAYFLPASLIGFTGYYIKGLVTAEVNQYFLISLITALPAIFLGRYLNHKLNNQSFFKYVYWALIIIGIILIVVSIKNTTSLYTRE</sequence>
<evidence type="ECO:0000256" key="7">
    <source>
        <dbReference type="ARBA" id="ARBA00023136"/>
    </source>
</evidence>
<feature type="transmembrane region" description="Helical" evidence="8">
    <location>
        <begin position="127"/>
        <end position="146"/>
    </location>
</feature>
<evidence type="ECO:0000313" key="10">
    <source>
        <dbReference type="Proteomes" id="UP000326903"/>
    </source>
</evidence>
<evidence type="ECO:0000256" key="6">
    <source>
        <dbReference type="ARBA" id="ARBA00022989"/>
    </source>
</evidence>
<dbReference type="PANTHER" id="PTHR30269:SF37">
    <property type="entry name" value="MEMBRANE TRANSPORTER PROTEIN"/>
    <property type="match status" value="1"/>
</dbReference>
<evidence type="ECO:0000256" key="4">
    <source>
        <dbReference type="ARBA" id="ARBA00022475"/>
    </source>
</evidence>
<accession>A0A5J5IDV4</accession>
<feature type="transmembrane region" description="Helical" evidence="8">
    <location>
        <begin position="33"/>
        <end position="59"/>
    </location>
</feature>
<gene>
    <name evidence="9" type="ORF">FW778_14615</name>
</gene>
<keyword evidence="4 8" id="KW-1003">Cell membrane</keyword>
<comment type="subcellular location">
    <subcellularLocation>
        <location evidence="1 8">Cell membrane</location>
        <topology evidence="1 8">Multi-pass membrane protein</topology>
    </subcellularLocation>
</comment>
<keyword evidence="3" id="KW-0813">Transport</keyword>
<dbReference type="Pfam" id="PF01925">
    <property type="entry name" value="TauE"/>
    <property type="match status" value="1"/>
</dbReference>
<comment type="similarity">
    <text evidence="2 8">Belongs to the 4-toluene sulfonate uptake permease (TSUP) (TC 2.A.102) family.</text>
</comment>
<name>A0A5J5IDV4_9BACT</name>
<evidence type="ECO:0000256" key="3">
    <source>
        <dbReference type="ARBA" id="ARBA00022448"/>
    </source>
</evidence>
<evidence type="ECO:0000313" key="9">
    <source>
        <dbReference type="EMBL" id="KAA9037997.1"/>
    </source>
</evidence>
<evidence type="ECO:0000256" key="8">
    <source>
        <dbReference type="RuleBase" id="RU363041"/>
    </source>
</evidence>
<dbReference type="EMBL" id="VYQF01000004">
    <property type="protein sequence ID" value="KAA9037997.1"/>
    <property type="molecule type" value="Genomic_DNA"/>
</dbReference>